<comment type="caution">
    <text evidence="6">The sequence shown here is derived from an EMBL/GenBank/DDBJ whole genome shotgun (WGS) entry which is preliminary data.</text>
</comment>
<feature type="compositionally biased region" description="Low complexity" evidence="4">
    <location>
        <begin position="176"/>
        <end position="186"/>
    </location>
</feature>
<feature type="domain" description="Plastid lipid-associated protein/fibrillin conserved" evidence="5">
    <location>
        <begin position="1361"/>
        <end position="1397"/>
    </location>
</feature>
<evidence type="ECO:0000256" key="1">
    <source>
        <dbReference type="ARBA" id="ARBA00004474"/>
    </source>
</evidence>
<feature type="compositionally biased region" description="Polar residues" evidence="4">
    <location>
        <begin position="926"/>
        <end position="937"/>
    </location>
</feature>
<dbReference type="Proteomes" id="UP000232323">
    <property type="component" value="Unassembled WGS sequence"/>
</dbReference>
<feature type="compositionally biased region" description="Low complexity" evidence="4">
    <location>
        <begin position="967"/>
        <end position="976"/>
    </location>
</feature>
<feature type="compositionally biased region" description="Low complexity" evidence="4">
    <location>
        <begin position="1203"/>
        <end position="1213"/>
    </location>
</feature>
<organism evidence="6 7">
    <name type="scientific">Chlamydomonas eustigma</name>
    <dbReference type="NCBI Taxonomy" id="1157962"/>
    <lineage>
        <taxon>Eukaryota</taxon>
        <taxon>Viridiplantae</taxon>
        <taxon>Chlorophyta</taxon>
        <taxon>core chlorophytes</taxon>
        <taxon>Chlorophyceae</taxon>
        <taxon>CS clade</taxon>
        <taxon>Chlamydomonadales</taxon>
        <taxon>Chlamydomonadaceae</taxon>
        <taxon>Chlamydomonas</taxon>
    </lineage>
</organism>
<feature type="region of interest" description="Disordered" evidence="4">
    <location>
        <begin position="1165"/>
        <end position="1222"/>
    </location>
</feature>
<feature type="region of interest" description="Disordered" evidence="4">
    <location>
        <begin position="1048"/>
        <end position="1121"/>
    </location>
</feature>
<evidence type="ECO:0000313" key="7">
    <source>
        <dbReference type="Proteomes" id="UP000232323"/>
    </source>
</evidence>
<dbReference type="Pfam" id="PF04755">
    <property type="entry name" value="PAP_fibrillin"/>
    <property type="match status" value="1"/>
</dbReference>
<dbReference type="GO" id="GO:0009536">
    <property type="term" value="C:plastid"/>
    <property type="evidence" value="ECO:0007669"/>
    <property type="project" value="UniProtKB-SubCell"/>
</dbReference>
<sequence length="1418" mass="148975">MCTRESVKDGDASRAYDTGHDSILRSAAEDLMGRFQSLLGTSKSSPTSQTLSTTVETVTKNGLPDTLQNMEPRCHNATKTLLSSYQPPHQQPIYHRPAEELLDSINNLTPSAIQSNSNGSHANIWQKAMSDVQHRLTTNPSISSPPPDTAVPITIRKQSNFSSHATNSYPDKVPATTSNTTGSSSTPDQEALLSYPVHSATPELARNSTLSLQDASQKLTDTIAGLQQYASTSAAVQPTTGGVRAAVSMASDRLQDTSAAMSLNSSLYGGTTMHPMSVRTLSTQDYHADLLDLTSRLSASQQMLVIQSPSPQSFISHPHTLLTQSAGGEQIVTDNNSLADQMMEVTEGLRSTSEAIIMKQQELQGRPDVMSSALSSILQYFQGAAASSSLGTRATSVIPQAAGNYMGAASDGSTSNRLLHTKERLAEAVLQIHSTAPAPVQQQQQDMEALNLALQQALQESQRDPAEAAEKLRSFILQYKGHYSADVSSRVASTASKLQAFVDSHQSAKMLPSGSAATRMLPSGSAASVEFKMPSQDYSTLIETAQVSPIPGEAPEPLYHNYLLEGVLGTLQWVQDLIILPGRSNVPPPSQEPAVQGITSQTQQMIDASRRLQALSEQMKEAHTLYHIQDTMEKEALSSILSQLSLIAEKLAKSGAKLGARQGMEGLTVLNGNNDSPATTMMSSISRASGGGQEDPLLSLLDGLYKAVVVDSGLRDFLVGVKRLGDSIVVSMDTSWSHAPPTARLVAYVAAVAGAFFLLRARIPTLWRTLPRSKVQYPSSLVPPSGTTAYREEVAPFMSTPTSASANASASAGSPLPWLSGTAASFSPSSQDKASPSAQGLGPELLGSDSRHVAQILLAAQSRADSASVASWPEIINPLGGERNNEDAASVRSPDIRSSSPVSELAGGQGTTQKSTFKHIWQSFNGALQPGSQGDQTSLNSNSSSHKSGVQHAAYTSAASSKAQHRSMPASACSSMPAMRTLPDPAAMRPVHTSSHSSAASIGASAVAAVVYGQGAAAAAAAVEATAKASYPVQQYSAARTASMPAAAGGSMASWGSTSSATTSSAMTSSPTSAGSFGSASSNWGSSRTPHQVGSQYVPPGSNTAVNTRGNGSSNSLEVDSDKMRLELKRALHWATKGLGPVASVVPGGEPFREEMDHLVQQLEALSPSSTQEDNYDSRRVDPAGNWGSPSGMGIRTSSTLPGSSSSGSSSGSIPGDRAAGRQQRGLLGSWTLCYASNGLPEDDSMQQQQQGSNSNSNLFAQILQLSDAIPGLGMDAVVQTLEQMDPSPAVLASAVNLGPHGVAISMNNSAVFRFGPLGSWKVTVSGGWSAAGSSALVTFDTFSIKPVSFLGLETQDLPELSVPIPELLRSQSSWHTTYLDQDLRISRGANGSLFVFKRVPASSQQQSTNTAGYVYPY</sequence>
<feature type="region of interest" description="Disordered" evidence="4">
    <location>
        <begin position="877"/>
        <end position="914"/>
    </location>
</feature>
<feature type="region of interest" description="Disordered" evidence="4">
    <location>
        <begin position="926"/>
        <end position="976"/>
    </location>
</feature>
<name>A0A250XFH5_9CHLO</name>
<evidence type="ECO:0000313" key="6">
    <source>
        <dbReference type="EMBL" id="GAX81838.1"/>
    </source>
</evidence>
<keyword evidence="3" id="KW-0175">Coiled coil</keyword>
<feature type="region of interest" description="Disordered" evidence="4">
    <location>
        <begin position="159"/>
        <end position="189"/>
    </location>
</feature>
<dbReference type="EMBL" id="BEGY01000071">
    <property type="protein sequence ID" value="GAX81838.1"/>
    <property type="molecule type" value="Genomic_DNA"/>
</dbReference>
<protein>
    <recommendedName>
        <fullName evidence="5">Plastid lipid-associated protein/fibrillin conserved domain-containing protein</fullName>
    </recommendedName>
</protein>
<keyword evidence="2" id="KW-0934">Plastid</keyword>
<feature type="coiled-coil region" evidence="3">
    <location>
        <begin position="598"/>
        <end position="625"/>
    </location>
</feature>
<dbReference type="InterPro" id="IPR006843">
    <property type="entry name" value="PAP/fibrillin_dom"/>
</dbReference>
<feature type="compositionally biased region" description="Polar residues" evidence="4">
    <location>
        <begin position="159"/>
        <end position="169"/>
    </location>
</feature>
<dbReference type="OrthoDB" id="544031at2759"/>
<feature type="region of interest" description="Disordered" evidence="4">
    <location>
        <begin position="822"/>
        <end position="846"/>
    </location>
</feature>
<proteinExistence type="predicted"/>
<gene>
    <name evidence="6" type="ORF">CEUSTIGMA_g9266.t1</name>
</gene>
<accession>A0A250XFH5</accession>
<evidence type="ECO:0000259" key="5">
    <source>
        <dbReference type="Pfam" id="PF04755"/>
    </source>
</evidence>
<comment type="subcellular location">
    <subcellularLocation>
        <location evidence="1">Plastid</location>
    </subcellularLocation>
</comment>
<feature type="compositionally biased region" description="Low complexity" evidence="4">
    <location>
        <begin position="938"/>
        <end position="948"/>
    </location>
</feature>
<keyword evidence="7" id="KW-1185">Reference proteome</keyword>
<feature type="compositionally biased region" description="Polar residues" evidence="4">
    <location>
        <begin position="822"/>
        <end position="838"/>
    </location>
</feature>
<evidence type="ECO:0000256" key="3">
    <source>
        <dbReference type="SAM" id="Coils"/>
    </source>
</evidence>
<evidence type="ECO:0000256" key="4">
    <source>
        <dbReference type="SAM" id="MobiDB-lite"/>
    </source>
</evidence>
<evidence type="ECO:0000256" key="2">
    <source>
        <dbReference type="ARBA" id="ARBA00022640"/>
    </source>
</evidence>
<feature type="compositionally biased region" description="Polar residues" evidence="4">
    <location>
        <begin position="1088"/>
        <end position="1118"/>
    </location>
</feature>
<dbReference type="STRING" id="1157962.A0A250XFH5"/>
<reference evidence="6 7" key="1">
    <citation type="submission" date="2017-08" db="EMBL/GenBank/DDBJ databases">
        <title>Acidophilic green algal genome provides insights into adaptation to an acidic environment.</title>
        <authorList>
            <person name="Hirooka S."/>
            <person name="Hirose Y."/>
            <person name="Kanesaki Y."/>
            <person name="Higuchi S."/>
            <person name="Fujiwara T."/>
            <person name="Onuma R."/>
            <person name="Era A."/>
            <person name="Ohbayashi R."/>
            <person name="Uzuka A."/>
            <person name="Nozaki H."/>
            <person name="Yoshikawa H."/>
            <person name="Miyagishima S.Y."/>
        </authorList>
    </citation>
    <scope>NUCLEOTIDE SEQUENCE [LARGE SCALE GENOMIC DNA]</scope>
    <source>
        <strain evidence="6 7">NIES-2499</strain>
    </source>
</reference>
<feature type="compositionally biased region" description="Low complexity" evidence="4">
    <location>
        <begin position="1048"/>
        <end position="1087"/>
    </location>
</feature>